<dbReference type="Gene3D" id="3.30.2350.10">
    <property type="entry name" value="Pseudouridine synthase"/>
    <property type="match status" value="1"/>
</dbReference>
<dbReference type="Proteomes" id="UP001295423">
    <property type="component" value="Unassembled WGS sequence"/>
</dbReference>
<comment type="similarity">
    <text evidence="1">Belongs to the janus family.</text>
</comment>
<evidence type="ECO:0000256" key="4">
    <source>
        <dbReference type="SAM" id="MobiDB-lite"/>
    </source>
</evidence>
<sequence length="716" mass="80600">MRRHGAAGVTRHFSTRSSQPAFYWPSITNNNNNANNNDNSIRSISTGPVEATFSNELFYSHVLIKEDGLSMLEAIDASVGHVLDDHQTTNGDDIDASLPTKVQKLTPFQLLQLGSVWYMPREEVDHNNNRKPEEPHSLIYKPQRLSFANHTMSLQAGDYLRIHHTPRRFIRVYDQDWREFRDDENKGNPRIVRTGNGFYIIDKPPLVPVHATVDNDVENVAHQLEFHNPHQDYVATTQRIDINTSGLLAVATKPEFAAYFSSLLRRKTKNTLKQEQLQDKLANSTEDSVTNSASPSRAAVKKNSNIEKEYKCLVCIQETDSSSAVDSWQTLKNLEESNSVVRHFLEGSDRAPKRFEDEIPPQEEDDDDQSRNPSKWYECLLQVKRVSPLIPMETADCPLAQSLWSQQVTTSVPERTRGVCEVSIQLLTGRTHQIRGQLAKLGYPIVGDEQYGGAIPKQQEQQQQEEDSSEHAAAGTILRDEFAQLLALQCCHLGFWDADYKPVWHKKKRREILEGRLSDRWISVTLDSAWWTEYIAAAAGKSLSSTDTSSTTTATTSAADVELVQQQKDKQRRLGLSLVGDDEEFANARVDLLPPTVQLSQGANKYVLIKVDGKDDKIHWFVVSASPSECGGPYHVNVAEDTMEWIRAAGFQRITVTGGGRIDFNPDSGRAHVYGFSYGFGKGDHAKAAELIDAYYKENETDVNVKASFDDSDRLY</sequence>
<dbReference type="Pfam" id="PF00849">
    <property type="entry name" value="PseudoU_synth_2"/>
    <property type="match status" value="1"/>
</dbReference>
<dbReference type="SUPFAM" id="SSF55120">
    <property type="entry name" value="Pseudouridine synthase"/>
    <property type="match status" value="1"/>
</dbReference>
<evidence type="ECO:0000259" key="5">
    <source>
        <dbReference type="Pfam" id="PF00849"/>
    </source>
</evidence>
<feature type="active site" description="Proton acceptor" evidence="2">
    <location>
        <position position="635"/>
    </location>
</feature>
<dbReference type="Pfam" id="PF05005">
    <property type="entry name" value="Ocnus"/>
    <property type="match status" value="1"/>
</dbReference>
<comment type="caution">
    <text evidence="6">The sequence shown here is derived from an EMBL/GenBank/DDBJ whole genome shotgun (WGS) entry which is preliminary data.</text>
</comment>
<feature type="domain" description="Pseudouridine synthase RsuA/RluA-like" evidence="5">
    <location>
        <begin position="198"/>
        <end position="267"/>
    </location>
</feature>
<dbReference type="SUPFAM" id="SSF143724">
    <property type="entry name" value="PHP14-like"/>
    <property type="match status" value="1"/>
</dbReference>
<organism evidence="6 7">
    <name type="scientific">Cylindrotheca closterium</name>
    <dbReference type="NCBI Taxonomy" id="2856"/>
    <lineage>
        <taxon>Eukaryota</taxon>
        <taxon>Sar</taxon>
        <taxon>Stramenopiles</taxon>
        <taxon>Ochrophyta</taxon>
        <taxon>Bacillariophyta</taxon>
        <taxon>Bacillariophyceae</taxon>
        <taxon>Bacillariophycidae</taxon>
        <taxon>Bacillariales</taxon>
        <taxon>Bacillariaceae</taxon>
        <taxon>Cylindrotheca</taxon>
    </lineage>
</organism>
<feature type="region of interest" description="Disordered" evidence="4">
    <location>
        <begin position="276"/>
        <end position="301"/>
    </location>
</feature>
<dbReference type="EMBL" id="CAKOGP040001113">
    <property type="protein sequence ID" value="CAJ1943483.1"/>
    <property type="molecule type" value="Genomic_DNA"/>
</dbReference>
<dbReference type="InterPro" id="IPR020103">
    <property type="entry name" value="PsdUridine_synth_cat_dom_sf"/>
</dbReference>
<dbReference type="InterPro" id="IPR050188">
    <property type="entry name" value="RluA_PseudoU_synthase"/>
</dbReference>
<dbReference type="InterPro" id="IPR006145">
    <property type="entry name" value="PsdUridine_synth_RsuA/RluA"/>
</dbReference>
<evidence type="ECO:0000256" key="3">
    <source>
        <dbReference type="PIRSR" id="PIRSR607702-2"/>
    </source>
</evidence>
<evidence type="ECO:0000313" key="6">
    <source>
        <dbReference type="EMBL" id="CAJ1943483.1"/>
    </source>
</evidence>
<feature type="binding site" evidence="3">
    <location>
        <position position="605"/>
    </location>
    <ligand>
        <name>substrate</name>
    </ligand>
</feature>
<evidence type="ECO:0000256" key="2">
    <source>
        <dbReference type="PIRSR" id="PIRSR607702-1"/>
    </source>
</evidence>
<evidence type="ECO:0000256" key="1">
    <source>
        <dbReference type="ARBA" id="ARBA00010971"/>
    </source>
</evidence>
<dbReference type="PANTHER" id="PTHR21600">
    <property type="entry name" value="MITOCHONDRIAL RNA PSEUDOURIDINE SYNTHASE"/>
    <property type="match status" value="1"/>
</dbReference>
<gene>
    <name evidence="6" type="ORF">CYCCA115_LOCUS8463</name>
</gene>
<feature type="region of interest" description="Disordered" evidence="4">
    <location>
        <begin position="351"/>
        <end position="373"/>
    </location>
</feature>
<accession>A0AAD2CUA3</accession>
<name>A0AAD2CUA3_9STRA</name>
<feature type="compositionally biased region" description="Acidic residues" evidence="4">
    <location>
        <begin position="358"/>
        <end position="368"/>
    </location>
</feature>
<evidence type="ECO:0000313" key="7">
    <source>
        <dbReference type="Proteomes" id="UP001295423"/>
    </source>
</evidence>
<dbReference type="Gene3D" id="3.50.20.20">
    <property type="entry name" value="Janus/Ocnus"/>
    <property type="match status" value="1"/>
</dbReference>
<dbReference type="PANTHER" id="PTHR21600:SF52">
    <property type="entry name" value="PSEUDOURIDINE SYNTHASE RSUA_RLUA-LIKE DOMAIN-CONTAINING PROTEIN"/>
    <property type="match status" value="1"/>
</dbReference>
<dbReference type="InterPro" id="IPR007702">
    <property type="entry name" value="Janus"/>
</dbReference>
<feature type="compositionally biased region" description="Polar residues" evidence="4">
    <location>
        <begin position="276"/>
        <end position="295"/>
    </location>
</feature>
<proteinExistence type="inferred from homology"/>
<dbReference type="AlphaFoldDB" id="A0AAD2CUA3"/>
<reference evidence="6" key="1">
    <citation type="submission" date="2023-08" db="EMBL/GenBank/DDBJ databases">
        <authorList>
            <person name="Audoor S."/>
            <person name="Bilcke G."/>
        </authorList>
    </citation>
    <scope>NUCLEOTIDE SEQUENCE</scope>
</reference>
<dbReference type="GO" id="GO:0000455">
    <property type="term" value="P:enzyme-directed rRNA pseudouridine synthesis"/>
    <property type="evidence" value="ECO:0007669"/>
    <property type="project" value="TreeGrafter"/>
</dbReference>
<dbReference type="GO" id="GO:0003723">
    <property type="term" value="F:RNA binding"/>
    <property type="evidence" value="ECO:0007669"/>
    <property type="project" value="InterPro"/>
</dbReference>
<dbReference type="InterPro" id="IPR038596">
    <property type="entry name" value="Janus_sf"/>
</dbReference>
<keyword evidence="7" id="KW-1185">Reference proteome</keyword>
<dbReference type="GO" id="GO:0009982">
    <property type="term" value="F:pseudouridine synthase activity"/>
    <property type="evidence" value="ECO:0007669"/>
    <property type="project" value="InterPro"/>
</dbReference>
<protein>
    <recommendedName>
        <fullName evidence="5">Pseudouridine synthase RsuA/RluA-like domain-containing protein</fullName>
    </recommendedName>
</protein>